<gene>
    <name evidence="1" type="ORF">PENTCL1PPCAC_16982</name>
</gene>
<dbReference type="Proteomes" id="UP001432027">
    <property type="component" value="Unassembled WGS sequence"/>
</dbReference>
<protein>
    <submittedName>
        <fullName evidence="1">Uncharacterized protein</fullName>
    </submittedName>
</protein>
<comment type="caution">
    <text evidence="1">The sequence shown here is derived from an EMBL/GenBank/DDBJ whole genome shotgun (WGS) entry which is preliminary data.</text>
</comment>
<proteinExistence type="predicted"/>
<dbReference type="EMBL" id="BTSX01000004">
    <property type="protein sequence ID" value="GMS94807.1"/>
    <property type="molecule type" value="Genomic_DNA"/>
</dbReference>
<evidence type="ECO:0000313" key="1">
    <source>
        <dbReference type="EMBL" id="GMS94807.1"/>
    </source>
</evidence>
<keyword evidence="2" id="KW-1185">Reference proteome</keyword>
<organism evidence="1 2">
    <name type="scientific">Pristionchus entomophagus</name>
    <dbReference type="NCBI Taxonomy" id="358040"/>
    <lineage>
        <taxon>Eukaryota</taxon>
        <taxon>Metazoa</taxon>
        <taxon>Ecdysozoa</taxon>
        <taxon>Nematoda</taxon>
        <taxon>Chromadorea</taxon>
        <taxon>Rhabditida</taxon>
        <taxon>Rhabditina</taxon>
        <taxon>Diplogasteromorpha</taxon>
        <taxon>Diplogasteroidea</taxon>
        <taxon>Neodiplogasteridae</taxon>
        <taxon>Pristionchus</taxon>
    </lineage>
</organism>
<dbReference type="AlphaFoldDB" id="A0AAV5TKQ7"/>
<feature type="non-terminal residue" evidence="1">
    <location>
        <position position="1"/>
    </location>
</feature>
<sequence>AYVFATIVVGYALDCPTCPYSGEAVENCKGGNFQLSCLESTINGTSDIKSGKYDDLTCIGGKWYGTSGDGKAAVFGQNVAVSSPEIPTSTTTVPDTTTKVTAPPELLIKAPSKPECAHACGSRNYSNQADLIQDTCDYTDSEKFNVMISCKNGRKATIPGYTGPLPVNMKGVMCMMQLTVDIVAFGTEPDEFINLPSVVIPTIVCLE</sequence>
<evidence type="ECO:0000313" key="2">
    <source>
        <dbReference type="Proteomes" id="UP001432027"/>
    </source>
</evidence>
<name>A0AAV5TKQ7_9BILA</name>
<accession>A0AAV5TKQ7</accession>
<reference evidence="1" key="1">
    <citation type="submission" date="2023-10" db="EMBL/GenBank/DDBJ databases">
        <title>Genome assembly of Pristionchus species.</title>
        <authorList>
            <person name="Yoshida K."/>
            <person name="Sommer R.J."/>
        </authorList>
    </citation>
    <scope>NUCLEOTIDE SEQUENCE</scope>
    <source>
        <strain evidence="1">RS0144</strain>
    </source>
</reference>